<dbReference type="PANTHER" id="PTHR33181:SF4">
    <property type="entry name" value="OVULE PROTEIN"/>
    <property type="match status" value="1"/>
</dbReference>
<sequence length="93" mass="10934">MEFLGRLDAAVRRVWIVLAMRLGIRKTGLMKLRNEIRTCEYEDIRVMWELLRMKGDGVGQYSQLTPSPSRSSRQLWSVFRWAAQAPRRLCSSF</sequence>
<dbReference type="AlphaFoldDB" id="A0A7I8IKI7"/>
<accession>A0A7I8IKI7</accession>
<dbReference type="OrthoDB" id="661559at2759"/>
<proteinExistence type="predicted"/>
<dbReference type="Proteomes" id="UP000663760">
    <property type="component" value="Chromosome 3"/>
</dbReference>
<reference evidence="1" key="1">
    <citation type="submission" date="2019-12" db="EMBL/GenBank/DDBJ databases">
        <authorList>
            <person name="Scholz U."/>
            <person name="Mascher M."/>
            <person name="Fiebig A."/>
        </authorList>
    </citation>
    <scope>NUCLEOTIDE SEQUENCE</scope>
</reference>
<evidence type="ECO:0000313" key="3">
    <source>
        <dbReference type="Proteomes" id="UP000663760"/>
    </source>
</evidence>
<dbReference type="PANTHER" id="PTHR33181">
    <property type="entry name" value="OS01G0778500 PROTEIN"/>
    <property type="match status" value="1"/>
</dbReference>
<protein>
    <submittedName>
        <fullName evidence="1">Uncharacterized protein</fullName>
    </submittedName>
</protein>
<dbReference type="EMBL" id="LR743590">
    <property type="protein sequence ID" value="CAA2617813.1"/>
    <property type="molecule type" value="Genomic_DNA"/>
</dbReference>
<evidence type="ECO:0000313" key="1">
    <source>
        <dbReference type="EMBL" id="CAA2617813.1"/>
    </source>
</evidence>
<gene>
    <name evidence="1" type="ORF">SI7747_03003975</name>
    <name evidence="2" type="ORF">SI8410_03004307</name>
</gene>
<name>A0A7I8IKI7_SPIIN</name>
<dbReference type="EMBL" id="LR746266">
    <property type="protein sequence ID" value="CAA7393577.1"/>
    <property type="molecule type" value="Genomic_DNA"/>
</dbReference>
<keyword evidence="3" id="KW-1185">Reference proteome</keyword>
<evidence type="ECO:0000313" key="2">
    <source>
        <dbReference type="EMBL" id="CAA7393577.1"/>
    </source>
</evidence>
<organism evidence="1">
    <name type="scientific">Spirodela intermedia</name>
    <name type="common">Intermediate duckweed</name>
    <dbReference type="NCBI Taxonomy" id="51605"/>
    <lineage>
        <taxon>Eukaryota</taxon>
        <taxon>Viridiplantae</taxon>
        <taxon>Streptophyta</taxon>
        <taxon>Embryophyta</taxon>
        <taxon>Tracheophyta</taxon>
        <taxon>Spermatophyta</taxon>
        <taxon>Magnoliopsida</taxon>
        <taxon>Liliopsida</taxon>
        <taxon>Araceae</taxon>
        <taxon>Lemnoideae</taxon>
        <taxon>Spirodela</taxon>
    </lineage>
</organism>